<comment type="caution">
    <text evidence="5">The sequence shown here is derived from an EMBL/GenBank/DDBJ whole genome shotgun (WGS) entry which is preliminary data.</text>
</comment>
<feature type="chain" id="PRO_5030056632" evidence="3">
    <location>
        <begin position="21"/>
        <end position="244"/>
    </location>
</feature>
<accession>A0A2T0XFV0</accession>
<dbReference type="Pfam" id="PF13472">
    <property type="entry name" value="Lipase_GDSL_2"/>
    <property type="match status" value="1"/>
</dbReference>
<comment type="similarity">
    <text evidence="1">Belongs to the 'GDSL' lipolytic enzyme family.</text>
</comment>
<dbReference type="OrthoDB" id="9804686at2"/>
<keyword evidence="2" id="KW-0378">Hydrolase</keyword>
<feature type="signal peptide" evidence="3">
    <location>
        <begin position="1"/>
        <end position="20"/>
    </location>
</feature>
<dbReference type="EMBL" id="QPIZ01000015">
    <property type="protein sequence ID" value="RCW32505.1"/>
    <property type="molecule type" value="Genomic_DNA"/>
</dbReference>
<dbReference type="RefSeq" id="WP_106153638.1">
    <property type="nucleotide sequence ID" value="NZ_PVTS01000011.1"/>
</dbReference>
<evidence type="ECO:0000256" key="3">
    <source>
        <dbReference type="SAM" id="SignalP"/>
    </source>
</evidence>
<protein>
    <submittedName>
        <fullName evidence="5">Lysophospholipase L1-like esterase</fullName>
    </submittedName>
</protein>
<dbReference type="SUPFAM" id="SSF52266">
    <property type="entry name" value="SGNH hydrolase"/>
    <property type="match status" value="1"/>
</dbReference>
<dbReference type="CDD" id="cd01821">
    <property type="entry name" value="Rhamnogalacturan_acetylesterase_like"/>
    <property type="match status" value="1"/>
</dbReference>
<organism evidence="5 6">
    <name type="scientific">Marinilabilia salmonicolor</name>
    <dbReference type="NCBI Taxonomy" id="989"/>
    <lineage>
        <taxon>Bacteria</taxon>
        <taxon>Pseudomonadati</taxon>
        <taxon>Bacteroidota</taxon>
        <taxon>Bacteroidia</taxon>
        <taxon>Marinilabiliales</taxon>
        <taxon>Marinilabiliaceae</taxon>
        <taxon>Marinilabilia</taxon>
    </lineage>
</organism>
<keyword evidence="3" id="KW-0732">Signal</keyword>
<evidence type="ECO:0000259" key="4">
    <source>
        <dbReference type="Pfam" id="PF13472"/>
    </source>
</evidence>
<dbReference type="STRING" id="1168289.GCA_000259075_03763"/>
<sequence length="244" mass="27688">MKRSFFLFILILLITGCSNPTVFNVYLAGDSTMADKKPDAFPETGWGQVFPEFFDSAKVKFENHAKNGRSSKSFIYEGRWDSLMGRITPGSYVFIQFGHNDESPSKGDRYSTLPEFKNHLRRFVTDVRQREAFPVLMTSVVRRKFDENGILIPTHGNYPDATKEVAEEMNVPVIDHRALSAELVSEKGDSLSKELYLWVEAGHPNYPKGEKDDTHFSPAGARKMASLVVEELKRMQFPLAEALK</sequence>
<feature type="domain" description="SGNH hydrolase-type esterase" evidence="4">
    <location>
        <begin position="29"/>
        <end position="222"/>
    </location>
</feature>
<evidence type="ECO:0000313" key="5">
    <source>
        <dbReference type="EMBL" id="RCW32505.1"/>
    </source>
</evidence>
<dbReference type="PANTHER" id="PTHR43695:SF1">
    <property type="entry name" value="RHAMNOGALACTURONAN ACETYLESTERASE"/>
    <property type="match status" value="1"/>
</dbReference>
<dbReference type="Proteomes" id="UP000252733">
    <property type="component" value="Unassembled WGS sequence"/>
</dbReference>
<dbReference type="InterPro" id="IPR036514">
    <property type="entry name" value="SGNH_hydro_sf"/>
</dbReference>
<dbReference type="Gene3D" id="3.40.50.1110">
    <property type="entry name" value="SGNH hydrolase"/>
    <property type="match status" value="1"/>
</dbReference>
<dbReference type="InterPro" id="IPR013830">
    <property type="entry name" value="SGNH_hydro"/>
</dbReference>
<dbReference type="GO" id="GO:0016788">
    <property type="term" value="F:hydrolase activity, acting on ester bonds"/>
    <property type="evidence" value="ECO:0007669"/>
    <property type="project" value="UniProtKB-ARBA"/>
</dbReference>
<dbReference type="PANTHER" id="PTHR43695">
    <property type="entry name" value="PUTATIVE (AFU_ORTHOLOGUE AFUA_2G17250)-RELATED"/>
    <property type="match status" value="1"/>
</dbReference>
<name>A0A2T0XFV0_9BACT</name>
<dbReference type="InterPro" id="IPR037459">
    <property type="entry name" value="RhgT-like"/>
</dbReference>
<evidence type="ECO:0000256" key="2">
    <source>
        <dbReference type="ARBA" id="ARBA00022801"/>
    </source>
</evidence>
<proteinExistence type="inferred from homology"/>
<gene>
    <name evidence="5" type="ORF">DFO77_11550</name>
</gene>
<reference evidence="5 6" key="1">
    <citation type="submission" date="2018-07" db="EMBL/GenBank/DDBJ databases">
        <title>Freshwater and sediment microbial communities from various areas in North America, analyzing microbe dynamics in response to fracking.</title>
        <authorList>
            <person name="Lamendella R."/>
        </authorList>
    </citation>
    <scope>NUCLEOTIDE SEQUENCE [LARGE SCALE GENOMIC DNA]</scope>
    <source>
        <strain evidence="5 6">160A</strain>
    </source>
</reference>
<evidence type="ECO:0000313" key="6">
    <source>
        <dbReference type="Proteomes" id="UP000252733"/>
    </source>
</evidence>
<dbReference type="PROSITE" id="PS51257">
    <property type="entry name" value="PROKAR_LIPOPROTEIN"/>
    <property type="match status" value="1"/>
</dbReference>
<keyword evidence="6" id="KW-1185">Reference proteome</keyword>
<evidence type="ECO:0000256" key="1">
    <source>
        <dbReference type="ARBA" id="ARBA00008668"/>
    </source>
</evidence>
<dbReference type="AlphaFoldDB" id="A0A2T0XFV0"/>